<dbReference type="AlphaFoldDB" id="A0AA40BXR4"/>
<evidence type="ECO:0000256" key="2">
    <source>
        <dbReference type="SAM" id="Phobius"/>
    </source>
</evidence>
<proteinExistence type="predicted"/>
<keyword evidence="2" id="KW-0472">Membrane</keyword>
<evidence type="ECO:0000313" key="5">
    <source>
        <dbReference type="Proteomes" id="UP001175000"/>
    </source>
</evidence>
<feature type="transmembrane region" description="Helical" evidence="2">
    <location>
        <begin position="1091"/>
        <end position="1111"/>
    </location>
</feature>
<evidence type="ECO:0000259" key="3">
    <source>
        <dbReference type="Pfam" id="PF24883"/>
    </source>
</evidence>
<name>A0AA40BXR4_9PEZI</name>
<feature type="domain" description="Nephrocystin 3-like N-terminal" evidence="3">
    <location>
        <begin position="272"/>
        <end position="415"/>
    </location>
</feature>
<reference evidence="4" key="1">
    <citation type="submission" date="2023-06" db="EMBL/GenBank/DDBJ databases">
        <title>Genome-scale phylogeny and comparative genomics of the fungal order Sordariales.</title>
        <authorList>
            <consortium name="Lawrence Berkeley National Laboratory"/>
            <person name="Hensen N."/>
            <person name="Bonometti L."/>
            <person name="Westerberg I."/>
            <person name="Brannstrom I.O."/>
            <person name="Guillou S."/>
            <person name="Cros-Aarteil S."/>
            <person name="Calhoun S."/>
            <person name="Haridas S."/>
            <person name="Kuo A."/>
            <person name="Mondo S."/>
            <person name="Pangilinan J."/>
            <person name="Riley R."/>
            <person name="Labutti K."/>
            <person name="Andreopoulos B."/>
            <person name="Lipzen A."/>
            <person name="Chen C."/>
            <person name="Yanf M."/>
            <person name="Daum C."/>
            <person name="Ng V."/>
            <person name="Clum A."/>
            <person name="Steindorff A."/>
            <person name="Ohm R."/>
            <person name="Martin F."/>
            <person name="Silar P."/>
            <person name="Natvig D."/>
            <person name="Lalanne C."/>
            <person name="Gautier V."/>
            <person name="Ament-Velasquez S.L."/>
            <person name="Kruys A."/>
            <person name="Hutchinson M.I."/>
            <person name="Powell A.J."/>
            <person name="Barry K."/>
            <person name="Miller A.N."/>
            <person name="Grigoriev I.V."/>
            <person name="Debuchy R."/>
            <person name="Gladieux P."/>
            <person name="Thoren M.H."/>
            <person name="Johannesson H."/>
        </authorList>
    </citation>
    <scope>NUCLEOTIDE SEQUENCE</scope>
    <source>
        <strain evidence="4">CBS 606.72</strain>
    </source>
</reference>
<dbReference type="Pfam" id="PF24883">
    <property type="entry name" value="NPHP3_N"/>
    <property type="match status" value="1"/>
</dbReference>
<evidence type="ECO:0000313" key="4">
    <source>
        <dbReference type="EMBL" id="KAK0617525.1"/>
    </source>
</evidence>
<keyword evidence="2" id="KW-0812">Transmembrane</keyword>
<gene>
    <name evidence="4" type="ORF">B0T14DRAFT_569015</name>
</gene>
<organism evidence="4 5">
    <name type="scientific">Immersiella caudata</name>
    <dbReference type="NCBI Taxonomy" id="314043"/>
    <lineage>
        <taxon>Eukaryota</taxon>
        <taxon>Fungi</taxon>
        <taxon>Dikarya</taxon>
        <taxon>Ascomycota</taxon>
        <taxon>Pezizomycotina</taxon>
        <taxon>Sordariomycetes</taxon>
        <taxon>Sordariomycetidae</taxon>
        <taxon>Sordariales</taxon>
        <taxon>Lasiosphaeriaceae</taxon>
        <taxon>Immersiella</taxon>
    </lineage>
</organism>
<dbReference type="EMBL" id="JAULSU010000005">
    <property type="protein sequence ID" value="KAK0617525.1"/>
    <property type="molecule type" value="Genomic_DNA"/>
</dbReference>
<dbReference type="InterPro" id="IPR056884">
    <property type="entry name" value="NPHP3-like_N"/>
</dbReference>
<sequence length="1180" mass="132338">MDLIFRSDAKLKPLVRLGLALSAFEQSLGHERRITYQAYRDQAHNCGLDLEAVRMITAEIDCQSSRPAGTRLAKILDAAQRITALGDVMVGGSQNLVACGVWASLRLTLVSLSAMSSYRESASKLFMEIGRSAPRHDALTFLYPQSKRLQDAVWEYFIVVVQLCQNLLQNATKNRIRAVATAIFADHALKSMKQDLVQWAQIIDREVAYHLSENVNKEVKMNSLSRIRAGFSNEAKARKRGSERRLEWLKACSGYKHEPAWARLRQEGNATFFLQEPSFQHFKSRQSSCTLLCTGSFGAGKSVLLANMVDDLVLSNQRREYITAYFFVQSDDVQSITARAVLGSLARQILGFARESSWVSSLPDVPSNDVGLDEILALLRQALRPSQRIFVVLDGLDDYEENEKTLLMGHLRELQRLFDFHLCVSFRLEANRDKWKEFDLLNPDLLLEIPHDNPDISAFVRVELEALVETGELTFGDPALVREIQDRLIKGSEGMFLWVSLQLRTICLEGKGGTDQDIRQLLQTLPRSLPEFYEKILARCRKHGEKYQLRILKLLAATYKPLAAEDLRQCLSVVPGEISWASDGMINDIFSTLSCCGGLVVVDEQELTIHLVHPSVRQFLLGNMSGSPPSSEWRFSLDDAHREMTGIVVTYIHNFENRGTVTLHKDAEPAASLLPNPGAVIKSTKMATHGTSKTVVQIVSKFSKMKQHNKAKTSSAVDISRVADEISRRPPGTIDEFTFLAYAKEYWLLHSTAITQHDAKVYELWKALTDMPEYGNCFHWPNIGQRLKLAYPRIGMDCLLAISLKAPEIMVWAIVTSNHTLLDALLPSHSLRLHVLRDCCRTIMDMSPMPTIDPKMATRLLTVSILVGFQGHTEFLGWLLDNQPDPSYGGYGSIYAALLVSKPGIARVLLRGLPESSQPLSKTSLPLVAEAVDLGHAPTVRMLLRRGANIELRRKEDSPLELGISRLSLDKNNDLIKVAEHSTRRLMVVYYLLKGGADFRLLRCWKPRLRSAARMFESSTNRTYFDFLTHAHLKIEDLKEETDGLCGAIVILTFLIVWFINWLSHLEVKMPTQLATTAQPPAMPSESPTQIPGLLLVFAVWLLFYGHGVLCTGLRARFGTIILGFLLVCYLVLLTPAVKSLVRFLFLGVDFGFGNLMASVLCIGILFAVFWAKGGGEHSR</sequence>
<protein>
    <recommendedName>
        <fullName evidence="3">Nephrocystin 3-like N-terminal domain-containing protein</fullName>
    </recommendedName>
</protein>
<dbReference type="InterPro" id="IPR027417">
    <property type="entry name" value="P-loop_NTPase"/>
</dbReference>
<accession>A0AA40BXR4</accession>
<keyword evidence="5" id="KW-1185">Reference proteome</keyword>
<feature type="transmembrane region" description="Helical" evidence="2">
    <location>
        <begin position="1144"/>
        <end position="1172"/>
    </location>
</feature>
<dbReference type="PANTHER" id="PTHR10039">
    <property type="entry name" value="AMELOGENIN"/>
    <property type="match status" value="1"/>
</dbReference>
<comment type="caution">
    <text evidence="4">The sequence shown here is derived from an EMBL/GenBank/DDBJ whole genome shotgun (WGS) entry which is preliminary data.</text>
</comment>
<evidence type="ECO:0000256" key="1">
    <source>
        <dbReference type="ARBA" id="ARBA00022737"/>
    </source>
</evidence>
<keyword evidence="1" id="KW-0677">Repeat</keyword>
<dbReference type="Gene3D" id="3.40.50.300">
    <property type="entry name" value="P-loop containing nucleotide triphosphate hydrolases"/>
    <property type="match status" value="1"/>
</dbReference>
<dbReference type="PANTHER" id="PTHR10039:SF10">
    <property type="entry name" value="NACHT DOMAIN-CONTAINING PROTEIN"/>
    <property type="match status" value="1"/>
</dbReference>
<feature type="transmembrane region" description="Helical" evidence="2">
    <location>
        <begin position="1118"/>
        <end position="1138"/>
    </location>
</feature>
<dbReference type="Proteomes" id="UP001175000">
    <property type="component" value="Unassembled WGS sequence"/>
</dbReference>
<keyword evidence="2" id="KW-1133">Transmembrane helix</keyword>